<evidence type="ECO:0000313" key="2">
    <source>
        <dbReference type="EMBL" id="MBB6099683.1"/>
    </source>
</evidence>
<dbReference type="InterPro" id="IPR038726">
    <property type="entry name" value="PDDEXK_AddAB-type"/>
</dbReference>
<dbReference type="Gene3D" id="3.40.50.300">
    <property type="entry name" value="P-loop containing nucleotide triphosphate hydrolases"/>
    <property type="match status" value="1"/>
</dbReference>
<name>A0A841I322_9DEIO</name>
<dbReference type="SUPFAM" id="SSF52540">
    <property type="entry name" value="P-loop containing nucleoside triphosphate hydrolases"/>
    <property type="match status" value="1"/>
</dbReference>
<dbReference type="InterPro" id="IPR027417">
    <property type="entry name" value="P-loop_NTPase"/>
</dbReference>
<accession>A0A841I322</accession>
<dbReference type="RefSeq" id="WP_183988432.1">
    <property type="nucleotide sequence ID" value="NZ_JACHHG010000014.1"/>
</dbReference>
<dbReference type="Proteomes" id="UP000569951">
    <property type="component" value="Unassembled WGS sequence"/>
</dbReference>
<evidence type="ECO:0000313" key="3">
    <source>
        <dbReference type="Proteomes" id="UP000569951"/>
    </source>
</evidence>
<comment type="caution">
    <text evidence="2">The sequence shown here is derived from an EMBL/GenBank/DDBJ whole genome shotgun (WGS) entry which is preliminary data.</text>
</comment>
<sequence length="891" mass="99310">MNRLALTSPYPSALRDEAIRRASRHALLVIPNVQAGRSLRRAGQLSIHARTFTQLARQALQDTGWQPLRHSERDAAWYEALQDVSWRYLAPLQERSSTVESLRRLLDALWRANLEPAAVLNAAQGEREHDIAAAFAALDAHFRRTRRYDVACTEYYALRTAALTPRVLLAHGFGYLDATQVALLDRLAAPGSVITLPYEQGRFPWRQAERTLHDLTARGFCTETLNTIPANVGTRALRSYLEHNKQAPHAFLELPEVETEVRACLRWVRANLERGVHAAQIAVIVRDEHTYLPTLSDIAREYGLPLLSAARLPLTRTALGALLALWIRADRGGWRYPDTRAFLGHPLLALPDGLPEQGYTARRTRADGLDAWSPQLAWLALPQTESAHARLRHLERLLSDGGITARAARDPALNLALRALVDALKGLARRDDPLDAEAFRALLERTLTSTFIPALHGKGGVRVLNPLGAMGRSFEHLWLLGLSDTVFPMRRTDHPLLDAFSRTRWAQRGAPLPDAAQLSEIEEALFLNVIGTAHGELVLSRAQRDLAGRTLLPSPFLQRLGPAGNHPTEPPLGSALEHAQLQALAGQPDPQVLEAALIEELRDQGIPFTHHGQLEQPLSVDTYRWSPSQLHDLGACSYRWFARHLLALEEEGSGSPPEDRRLQGQLLHAALEGALADWDGTRDPDMLYARARVAFERCELRLRNHGELKPHPLWNLTRIELLRSVEQAVRSPSFLPEGWRPRHLELHLSTTIRLEGGNWTVYGVVDRVDDTPQGRAVTDYKRRRHLSRVAPTPGGPLELDLQLPLYLRALPATYGRYWSIERTETLAEAGAGVSRRGYDPQQHAQAVEAFLNNRARLLTSGVVTPLPDPRREACTFCGAAAVCRVRPGVSA</sequence>
<organism evidence="2 3">
    <name type="scientific">Deinobacterium chartae</name>
    <dbReference type="NCBI Taxonomy" id="521158"/>
    <lineage>
        <taxon>Bacteria</taxon>
        <taxon>Thermotogati</taxon>
        <taxon>Deinococcota</taxon>
        <taxon>Deinococci</taxon>
        <taxon>Deinococcales</taxon>
        <taxon>Deinococcaceae</taxon>
        <taxon>Deinobacterium</taxon>
    </lineage>
</organism>
<proteinExistence type="predicted"/>
<dbReference type="InterPro" id="IPR011604">
    <property type="entry name" value="PDDEXK-like_dom_sf"/>
</dbReference>
<protein>
    <recommendedName>
        <fullName evidence="1">PD-(D/E)XK endonuclease-like domain-containing protein</fullName>
    </recommendedName>
</protein>
<dbReference type="Pfam" id="PF12705">
    <property type="entry name" value="PDDEXK_1"/>
    <property type="match status" value="1"/>
</dbReference>
<reference evidence="2 3" key="1">
    <citation type="submission" date="2020-08" db="EMBL/GenBank/DDBJ databases">
        <title>Genomic Encyclopedia of Type Strains, Phase IV (KMG-IV): sequencing the most valuable type-strain genomes for metagenomic binning, comparative biology and taxonomic classification.</title>
        <authorList>
            <person name="Goeker M."/>
        </authorList>
    </citation>
    <scope>NUCLEOTIDE SEQUENCE [LARGE SCALE GENOMIC DNA]</scope>
    <source>
        <strain evidence="2 3">DSM 21458</strain>
    </source>
</reference>
<feature type="domain" description="PD-(D/E)XK endonuclease-like" evidence="1">
    <location>
        <begin position="624"/>
        <end position="884"/>
    </location>
</feature>
<dbReference type="EMBL" id="JACHHG010000014">
    <property type="protein sequence ID" value="MBB6099683.1"/>
    <property type="molecule type" value="Genomic_DNA"/>
</dbReference>
<keyword evidence="3" id="KW-1185">Reference proteome</keyword>
<dbReference type="AlphaFoldDB" id="A0A841I322"/>
<evidence type="ECO:0000259" key="1">
    <source>
        <dbReference type="Pfam" id="PF12705"/>
    </source>
</evidence>
<dbReference type="Gene3D" id="3.90.320.10">
    <property type="match status" value="1"/>
</dbReference>
<gene>
    <name evidence="2" type="ORF">HNR42_003141</name>
</gene>